<proteinExistence type="inferred from homology"/>
<dbReference type="GO" id="GO:0006508">
    <property type="term" value="P:proteolysis"/>
    <property type="evidence" value="ECO:0007669"/>
    <property type="project" value="UniProtKB-KW"/>
</dbReference>
<feature type="compositionally biased region" description="Basic residues" evidence="3">
    <location>
        <begin position="289"/>
        <end position="298"/>
    </location>
</feature>
<name>A0A914D4Q4_9BILA</name>
<keyword evidence="2" id="KW-0121">Carboxypeptidase</keyword>
<keyword evidence="4" id="KW-1185">Reference proteome</keyword>
<feature type="region of interest" description="Disordered" evidence="3">
    <location>
        <begin position="274"/>
        <end position="298"/>
    </location>
</feature>
<reference evidence="5" key="1">
    <citation type="submission" date="2022-11" db="UniProtKB">
        <authorList>
            <consortium name="WormBaseParasite"/>
        </authorList>
    </citation>
    <scope>IDENTIFICATION</scope>
</reference>
<comment type="similarity">
    <text evidence="1 2">Belongs to the peptidase S10 family.</text>
</comment>
<dbReference type="PROSITE" id="PS00131">
    <property type="entry name" value="CARBOXYPEPT_SER_SER"/>
    <property type="match status" value="1"/>
</dbReference>
<keyword evidence="2" id="KW-0378">Hydrolase</keyword>
<dbReference type="GO" id="GO:0004185">
    <property type="term" value="F:serine-type carboxypeptidase activity"/>
    <property type="evidence" value="ECO:0007669"/>
    <property type="project" value="UniProtKB-UniRule"/>
</dbReference>
<dbReference type="Proteomes" id="UP000887540">
    <property type="component" value="Unplaced"/>
</dbReference>
<protein>
    <recommendedName>
        <fullName evidence="2">Carboxypeptidase</fullName>
        <ecNumber evidence="2">3.4.16.-</ecNumber>
    </recommendedName>
</protein>
<evidence type="ECO:0000313" key="5">
    <source>
        <dbReference type="WBParaSite" id="ACRNAN_scaffold17759.g32104.t1"/>
    </source>
</evidence>
<evidence type="ECO:0000256" key="3">
    <source>
        <dbReference type="SAM" id="MobiDB-lite"/>
    </source>
</evidence>
<keyword evidence="2" id="KW-0645">Protease</keyword>
<dbReference type="SUPFAM" id="SSF53474">
    <property type="entry name" value="alpha/beta-Hydrolases"/>
    <property type="match status" value="1"/>
</dbReference>
<evidence type="ECO:0000256" key="2">
    <source>
        <dbReference type="RuleBase" id="RU361156"/>
    </source>
</evidence>
<evidence type="ECO:0000256" key="1">
    <source>
        <dbReference type="ARBA" id="ARBA00009431"/>
    </source>
</evidence>
<organism evidence="4 5">
    <name type="scientific">Acrobeloides nanus</name>
    <dbReference type="NCBI Taxonomy" id="290746"/>
    <lineage>
        <taxon>Eukaryota</taxon>
        <taxon>Metazoa</taxon>
        <taxon>Ecdysozoa</taxon>
        <taxon>Nematoda</taxon>
        <taxon>Chromadorea</taxon>
        <taxon>Rhabditida</taxon>
        <taxon>Tylenchina</taxon>
        <taxon>Cephalobomorpha</taxon>
        <taxon>Cephaloboidea</taxon>
        <taxon>Cephalobidae</taxon>
        <taxon>Acrobeloides</taxon>
    </lineage>
</organism>
<accession>A0A914D4Q4</accession>
<dbReference type="PRINTS" id="PR00724">
    <property type="entry name" value="CRBOXYPTASEC"/>
</dbReference>
<dbReference type="EC" id="3.4.16.-" evidence="2"/>
<dbReference type="InterPro" id="IPR001563">
    <property type="entry name" value="Peptidase_S10"/>
</dbReference>
<dbReference type="AlphaFoldDB" id="A0A914D4Q4"/>
<dbReference type="InterPro" id="IPR029058">
    <property type="entry name" value="AB_hydrolase_fold"/>
</dbReference>
<dbReference type="WBParaSite" id="ACRNAN_scaffold17759.g32104.t1">
    <property type="protein sequence ID" value="ACRNAN_scaffold17759.g32104.t1"/>
    <property type="gene ID" value="ACRNAN_scaffold17759.g32104"/>
</dbReference>
<sequence>MEGGREMKLITSTNRANDPLILWLNGGPGCSSLGGLMTENGPFRASEDGSTLYENPFSWHKVGNVLYLESPRGVGFSYALSNWTEQPYNDNLTATDTVLALKSFYLRFPEFKNRPFFITGESYGGIYVPTLTDALVKTILNEPNLGINLVGVAIGNGELSEFQQVNSAAMLLYFRGVYDMPTYKALSSCCPGKTPAMGNYTVPCDLTQYVYLDTSGNVWNCNDTTTPCNTTGWTAADFKCSQLVEQLGFDLVWGTLNDVYNTYQDCYYPPYPLPSQDSARNKQAMRNLQSHKRSKRDA</sequence>
<dbReference type="PANTHER" id="PTHR11802:SF480">
    <property type="entry name" value="CARBOXYPEPTIDASE"/>
    <property type="match status" value="1"/>
</dbReference>
<dbReference type="Gene3D" id="3.40.50.1820">
    <property type="entry name" value="alpha/beta hydrolase"/>
    <property type="match status" value="1"/>
</dbReference>
<dbReference type="InterPro" id="IPR018202">
    <property type="entry name" value="Ser_caboxypep_ser_AS"/>
</dbReference>
<dbReference type="PANTHER" id="PTHR11802">
    <property type="entry name" value="SERINE PROTEASE FAMILY S10 SERINE CARBOXYPEPTIDASE"/>
    <property type="match status" value="1"/>
</dbReference>
<evidence type="ECO:0000313" key="4">
    <source>
        <dbReference type="Proteomes" id="UP000887540"/>
    </source>
</evidence>
<dbReference type="Pfam" id="PF00450">
    <property type="entry name" value="Peptidase_S10"/>
    <property type="match status" value="1"/>
</dbReference>